<dbReference type="Gene3D" id="6.10.250.2180">
    <property type="match status" value="1"/>
</dbReference>
<evidence type="ECO:0000256" key="3">
    <source>
        <dbReference type="ARBA" id="ARBA00022475"/>
    </source>
</evidence>
<comment type="caution">
    <text evidence="12">The sequence shown here is derived from an EMBL/GenBank/DDBJ whole genome shotgun (WGS) entry which is preliminary data.</text>
</comment>
<dbReference type="InterPro" id="IPR050599">
    <property type="entry name" value="VDCC_alpha-1_subunit"/>
</dbReference>
<evidence type="ECO:0000256" key="2">
    <source>
        <dbReference type="ARBA" id="ARBA00022448"/>
    </source>
</evidence>
<dbReference type="PANTHER" id="PTHR45628">
    <property type="entry name" value="VOLTAGE-DEPENDENT CALCIUM CHANNEL TYPE A SUBUNIT ALPHA-1"/>
    <property type="match status" value="1"/>
</dbReference>
<dbReference type="PANTHER" id="PTHR45628:SF3">
    <property type="entry name" value="VOLTAGE-DEPENDENT P_Q-TYPE CALCIUM CHANNEL SUBUNIT ALPHA-1A"/>
    <property type="match status" value="1"/>
</dbReference>
<feature type="compositionally biased region" description="Basic and acidic residues" evidence="10">
    <location>
        <begin position="358"/>
        <end position="407"/>
    </location>
</feature>
<feature type="compositionally biased region" description="Pro residues" evidence="10">
    <location>
        <begin position="561"/>
        <end position="581"/>
    </location>
</feature>
<evidence type="ECO:0000256" key="9">
    <source>
        <dbReference type="ARBA" id="ARBA00036634"/>
    </source>
</evidence>
<dbReference type="InterPro" id="IPR014873">
    <property type="entry name" value="VDCC_a1su_IQ"/>
</dbReference>
<evidence type="ECO:0000256" key="1">
    <source>
        <dbReference type="ARBA" id="ARBA00004651"/>
    </source>
</evidence>
<evidence type="ECO:0000256" key="7">
    <source>
        <dbReference type="ARBA" id="ARBA00023157"/>
    </source>
</evidence>
<feature type="region of interest" description="Disordered" evidence="10">
    <location>
        <begin position="127"/>
        <end position="209"/>
    </location>
</feature>
<protein>
    <recommendedName>
        <fullName evidence="11">Voltage-dependent calcium channel alpha-1 subunit IQ domain-containing protein</fullName>
    </recommendedName>
</protein>
<keyword evidence="13" id="KW-1185">Reference proteome</keyword>
<feature type="compositionally biased region" description="Polar residues" evidence="10">
    <location>
        <begin position="249"/>
        <end position="259"/>
    </location>
</feature>
<feature type="compositionally biased region" description="Low complexity" evidence="10">
    <location>
        <begin position="631"/>
        <end position="642"/>
    </location>
</feature>
<evidence type="ECO:0000313" key="12">
    <source>
        <dbReference type="EMBL" id="MED6273185.1"/>
    </source>
</evidence>
<evidence type="ECO:0000256" key="10">
    <source>
        <dbReference type="SAM" id="MobiDB-lite"/>
    </source>
</evidence>
<keyword evidence="2" id="KW-0813">Transport</keyword>
<comment type="catalytic activity">
    <reaction evidence="9">
        <text>Ca(2+)(in) = Ca(2+)(out)</text>
        <dbReference type="Rhea" id="RHEA:29671"/>
        <dbReference type="ChEBI" id="CHEBI:29108"/>
    </reaction>
</comment>
<dbReference type="SMART" id="SM01062">
    <property type="entry name" value="Ca_chan_IQ"/>
    <property type="match status" value="1"/>
</dbReference>
<proteinExistence type="predicted"/>
<dbReference type="Pfam" id="PF16905">
    <property type="entry name" value="GPHH"/>
    <property type="match status" value="1"/>
</dbReference>
<comment type="subcellular location">
    <subcellularLocation>
        <location evidence="1">Cell membrane</location>
        <topology evidence="1">Multi-pass membrane protein</topology>
    </subcellularLocation>
</comment>
<dbReference type="Pfam" id="PF08763">
    <property type="entry name" value="Ca_chan_IQ"/>
    <property type="match status" value="1"/>
</dbReference>
<keyword evidence="7" id="KW-1015">Disulfide bond</keyword>
<name>A0ABU7DFE4_9TELE</name>
<evidence type="ECO:0000259" key="11">
    <source>
        <dbReference type="SMART" id="SM01062"/>
    </source>
</evidence>
<dbReference type="EMBL" id="JAHUTJ010024777">
    <property type="protein sequence ID" value="MED6273185.1"/>
    <property type="molecule type" value="Genomic_DNA"/>
</dbReference>
<evidence type="ECO:0000256" key="6">
    <source>
        <dbReference type="ARBA" id="ARBA00023065"/>
    </source>
</evidence>
<evidence type="ECO:0000256" key="8">
    <source>
        <dbReference type="ARBA" id="ARBA00023303"/>
    </source>
</evidence>
<keyword evidence="3" id="KW-1003">Cell membrane</keyword>
<keyword evidence="8" id="KW-0407">Ion channel</keyword>
<keyword evidence="3" id="KW-0472">Membrane</keyword>
<feature type="compositionally biased region" description="Polar residues" evidence="10">
    <location>
        <begin position="322"/>
        <end position="332"/>
    </location>
</feature>
<feature type="domain" description="Voltage-dependent calcium channel alpha-1 subunit IQ" evidence="11">
    <location>
        <begin position="97"/>
        <end position="131"/>
    </location>
</feature>
<evidence type="ECO:0000256" key="4">
    <source>
        <dbReference type="ARBA" id="ARBA00022737"/>
    </source>
</evidence>
<keyword evidence="4" id="KW-0677">Repeat</keyword>
<evidence type="ECO:0000256" key="5">
    <source>
        <dbReference type="ARBA" id="ARBA00022882"/>
    </source>
</evidence>
<accession>A0ABU7DFE4</accession>
<feature type="compositionally biased region" description="Polar residues" evidence="10">
    <location>
        <begin position="607"/>
        <end position="619"/>
    </location>
</feature>
<feature type="compositionally biased region" description="Basic residues" evidence="10">
    <location>
        <begin position="295"/>
        <end position="305"/>
    </location>
</feature>
<keyword evidence="5" id="KW-0851">Voltage-gated channel</keyword>
<feature type="compositionally biased region" description="Basic and acidic residues" evidence="10">
    <location>
        <begin position="333"/>
        <end position="343"/>
    </location>
</feature>
<dbReference type="InterPro" id="IPR031649">
    <property type="entry name" value="GPHH_dom"/>
</dbReference>
<feature type="compositionally biased region" description="Basic residues" evidence="10">
    <location>
        <begin position="497"/>
        <end position="506"/>
    </location>
</feature>
<reference evidence="12 13" key="1">
    <citation type="submission" date="2021-06" db="EMBL/GenBank/DDBJ databases">
        <authorList>
            <person name="Palmer J.M."/>
        </authorList>
    </citation>
    <scope>NUCLEOTIDE SEQUENCE [LARGE SCALE GENOMIC DNA]</scope>
    <source>
        <strain evidence="12 13">CL_MEX2019</strain>
        <tissue evidence="12">Muscle</tissue>
    </source>
</reference>
<organism evidence="12 13">
    <name type="scientific">Characodon lateralis</name>
    <dbReference type="NCBI Taxonomy" id="208331"/>
    <lineage>
        <taxon>Eukaryota</taxon>
        <taxon>Metazoa</taxon>
        <taxon>Chordata</taxon>
        <taxon>Craniata</taxon>
        <taxon>Vertebrata</taxon>
        <taxon>Euteleostomi</taxon>
        <taxon>Actinopterygii</taxon>
        <taxon>Neopterygii</taxon>
        <taxon>Teleostei</taxon>
        <taxon>Neoteleostei</taxon>
        <taxon>Acanthomorphata</taxon>
        <taxon>Ovalentaria</taxon>
        <taxon>Atherinomorphae</taxon>
        <taxon>Cyprinodontiformes</taxon>
        <taxon>Goodeidae</taxon>
        <taxon>Characodon</taxon>
    </lineage>
</organism>
<sequence>MYSLLRVIDPPLGLGKKCPHRVACKRLLRMDLPVGDDNTVHFNSTLMALIRTALDIKIAKGGIDKHQMDAELRKEMMAIWANLSQKTLDLLVTPHKATDLTVGKIYAAMMIMEYYRQSKIKRSQALRDEQNRTPLLFQRVEPPTPTQDGGPGLNNPLPLPETTDTGNSLPVEGGIPESQSWVTARAKEMSQKVGSWSPEGHSEDGLGSMTNSQTVELREMGQDGISDTEQFPPMEGHGRAASMPRLPGDNQTISDNSPMKRSASSLGHSRSGRGHRDKADDYHMECSIPEEGRASRHGHRRKDRGHRASERSLCRYNEVDTDMSTTTQSGDLTSKEKDRDRGRSKDRKHHHHHHHHHGSVDKERYVPERGGEYGHRHSRDREHEWDRERDRERRWSRSPSESRESVPHRQGSSSVSGSPVPSTSGTSTPRRGRRQLPQTPATPRPHVTYSPVVRKSMPTPPGGLQCRPPAPGPRHFSPEPLQGQGAPPAGIPIAHHGNPRQSHHPPLRWGDSGGGGGSMEGDGCFYNQEYQDYDPHHEPPAYEPSPMQGGNPHPHALANHPLPPPTQPQPHNPHPLPPPQPHSMNNPHPQPTRTSPRTVCHAIPPTTALTGPVQNQVQPAAQRRLPNGYRSSSPSTHLHGPPHTGPHKVLPPAGHTRGPRKGLHEPYGETEEDDWC</sequence>
<feature type="compositionally biased region" description="Low complexity" evidence="10">
    <location>
        <begin position="411"/>
        <end position="429"/>
    </location>
</feature>
<keyword evidence="6" id="KW-0406">Ion transport</keyword>
<feature type="region of interest" description="Disordered" evidence="10">
    <location>
        <begin position="224"/>
        <end position="676"/>
    </location>
</feature>
<gene>
    <name evidence="12" type="ORF">CHARACLAT_004088</name>
</gene>
<feature type="compositionally biased region" description="Low complexity" evidence="10">
    <location>
        <begin position="551"/>
        <end position="560"/>
    </location>
</feature>
<dbReference type="Proteomes" id="UP001352852">
    <property type="component" value="Unassembled WGS sequence"/>
</dbReference>
<feature type="compositionally biased region" description="Gly residues" evidence="10">
    <location>
        <begin position="511"/>
        <end position="520"/>
    </location>
</feature>
<feature type="compositionally biased region" description="Basic and acidic residues" evidence="10">
    <location>
        <begin position="277"/>
        <end position="294"/>
    </location>
</feature>
<evidence type="ECO:0000313" key="13">
    <source>
        <dbReference type="Proteomes" id="UP001352852"/>
    </source>
</evidence>
<feature type="compositionally biased region" description="Basic residues" evidence="10">
    <location>
        <begin position="344"/>
        <end position="357"/>
    </location>
</feature>